<accession>A0A135P8I2</accession>
<dbReference type="AlphaFoldDB" id="A0A135P8I2"/>
<proteinExistence type="predicted"/>
<feature type="region of interest" description="Disordered" evidence="1">
    <location>
        <begin position="37"/>
        <end position="74"/>
    </location>
</feature>
<keyword evidence="3" id="KW-1185">Reference proteome</keyword>
<gene>
    <name evidence="2" type="ORF">ATO67_17015</name>
</gene>
<organism evidence="2 3">
    <name type="scientific">Agrobacterium bohemicum</name>
    <dbReference type="NCBI Taxonomy" id="2052828"/>
    <lineage>
        <taxon>Bacteria</taxon>
        <taxon>Pseudomonadati</taxon>
        <taxon>Pseudomonadota</taxon>
        <taxon>Alphaproteobacteria</taxon>
        <taxon>Hyphomicrobiales</taxon>
        <taxon>Rhizobiaceae</taxon>
        <taxon>Rhizobium/Agrobacterium group</taxon>
        <taxon>Agrobacterium</taxon>
    </lineage>
</organism>
<sequence>PVVAFDLGDDELSVHPATKLLADASIWRRRSVFTSRRGQVGHRENDTGRSETGVLLLPLPPGGLLPDPGDREDA</sequence>
<name>A0A135P8I2_9HYPH</name>
<evidence type="ECO:0000313" key="3">
    <source>
        <dbReference type="Proteomes" id="UP000070498"/>
    </source>
</evidence>
<dbReference type="EMBL" id="LNUW01000002">
    <property type="protein sequence ID" value="KXG87730.1"/>
    <property type="molecule type" value="Genomic_DNA"/>
</dbReference>
<evidence type="ECO:0000313" key="2">
    <source>
        <dbReference type="EMBL" id="KXG87730.1"/>
    </source>
</evidence>
<comment type="caution">
    <text evidence="2">The sequence shown here is derived from an EMBL/GenBank/DDBJ whole genome shotgun (WGS) entry which is preliminary data.</text>
</comment>
<feature type="non-terminal residue" evidence="2">
    <location>
        <position position="1"/>
    </location>
</feature>
<protein>
    <submittedName>
        <fullName evidence="2">Uncharacterized protein</fullName>
    </submittedName>
</protein>
<evidence type="ECO:0000256" key="1">
    <source>
        <dbReference type="SAM" id="MobiDB-lite"/>
    </source>
</evidence>
<reference evidence="2 3" key="1">
    <citation type="submission" date="2015-11" db="EMBL/GenBank/DDBJ databases">
        <title>Draft genome sequence of Agrobacterium sp. R89-1.</title>
        <authorList>
            <person name="Zahradnik J."/>
            <person name="Kyslikova E."/>
            <person name="Palyzova A."/>
            <person name="Kyslik P."/>
        </authorList>
    </citation>
    <scope>NUCLEOTIDE SEQUENCE [LARGE SCALE GENOMIC DNA]</scope>
    <source>
        <strain evidence="2 3">R89-1</strain>
    </source>
</reference>
<dbReference type="Proteomes" id="UP000070498">
    <property type="component" value="Unassembled WGS sequence"/>
</dbReference>